<sequence length="243" mass="28252">MIFVASRRSLSTSPMPPPRYHQPPPPPQLAPYHPTHRRVPAWCNMTSDERQEHKKQLEELRLREHMKEQESQRNRRDPGGEQQLLTSCAPLLSHAPRVIVFDYENEKKVKSSRLRRSRLDNSNNSLFPPNQMPTKLDIVGNLKFSSSTDDGDKGDEDENGDVTACFVLPSPSSFSKLTILDNDEEYFKEFLDKAREDFKQRWENPAQVRFTTFVEKLIRSEKCQFHVSATDTHKLLKAVEKIY</sequence>
<dbReference type="Proteomes" id="UP000008281">
    <property type="component" value="Unassembled WGS sequence"/>
</dbReference>
<dbReference type="AlphaFoldDB" id="E3M8X2"/>
<dbReference type="OrthoDB" id="5870674at2759"/>
<evidence type="ECO:0000313" key="3">
    <source>
        <dbReference type="EMBL" id="EFO95675.1"/>
    </source>
</evidence>
<dbReference type="InParanoid" id="E3M8X2"/>
<reference evidence="3" key="1">
    <citation type="submission" date="2007-07" db="EMBL/GenBank/DDBJ databases">
        <title>PCAP assembly of the Caenorhabditis remanei genome.</title>
        <authorList>
            <consortium name="The Caenorhabditis remanei Sequencing Consortium"/>
            <person name="Wilson R.K."/>
        </authorList>
    </citation>
    <scope>NUCLEOTIDE SEQUENCE [LARGE SCALE GENOMIC DNA]</scope>
    <source>
        <strain evidence="3">PB4641</strain>
    </source>
</reference>
<feature type="region of interest" description="Disordered" evidence="2">
    <location>
        <begin position="1"/>
        <end position="35"/>
    </location>
</feature>
<name>E3M8X2_CAERE</name>
<proteinExistence type="predicted"/>
<evidence type="ECO:0000256" key="1">
    <source>
        <dbReference type="SAM" id="Coils"/>
    </source>
</evidence>
<evidence type="ECO:0000256" key="2">
    <source>
        <dbReference type="SAM" id="MobiDB-lite"/>
    </source>
</evidence>
<dbReference type="OMA" id="DERQEHK"/>
<dbReference type="CTD" id="9805991"/>
<dbReference type="HOGENOM" id="CLU_099990_0_0_1"/>
<evidence type="ECO:0000313" key="4">
    <source>
        <dbReference type="Proteomes" id="UP000008281"/>
    </source>
</evidence>
<dbReference type="GeneID" id="9805991"/>
<keyword evidence="4" id="KW-1185">Reference proteome</keyword>
<protein>
    <submittedName>
        <fullName evidence="3">Uncharacterized protein</fullName>
    </submittedName>
</protein>
<dbReference type="RefSeq" id="XP_003107355.2">
    <property type="nucleotide sequence ID" value="XM_003107307.2"/>
</dbReference>
<gene>
    <name evidence="3" type="ORF">CRE_14033</name>
</gene>
<accession>E3M8X2</accession>
<dbReference type="EMBL" id="DS268429">
    <property type="protein sequence ID" value="EFO95675.1"/>
    <property type="molecule type" value="Genomic_DNA"/>
</dbReference>
<dbReference type="eggNOG" id="ENOG502TIND">
    <property type="taxonomic scope" value="Eukaryota"/>
</dbReference>
<feature type="coiled-coil region" evidence="1">
    <location>
        <begin position="43"/>
        <end position="70"/>
    </location>
</feature>
<dbReference type="KEGG" id="crq:GCK72_003567"/>
<organism evidence="4">
    <name type="scientific">Caenorhabditis remanei</name>
    <name type="common">Caenorhabditis vulgaris</name>
    <dbReference type="NCBI Taxonomy" id="31234"/>
    <lineage>
        <taxon>Eukaryota</taxon>
        <taxon>Metazoa</taxon>
        <taxon>Ecdysozoa</taxon>
        <taxon>Nematoda</taxon>
        <taxon>Chromadorea</taxon>
        <taxon>Rhabditida</taxon>
        <taxon>Rhabditina</taxon>
        <taxon>Rhabditomorpha</taxon>
        <taxon>Rhabditoidea</taxon>
        <taxon>Rhabditidae</taxon>
        <taxon>Peloderinae</taxon>
        <taxon>Caenorhabditis</taxon>
    </lineage>
</organism>
<keyword evidence="1" id="KW-0175">Coiled coil</keyword>
<feature type="compositionally biased region" description="Pro residues" evidence="2">
    <location>
        <begin position="14"/>
        <end position="29"/>
    </location>
</feature>